<name>A0AAI9EBV8_9PEZI</name>
<gene>
    <name evidence="3" type="ORF">LECACI_7A005870</name>
</gene>
<keyword evidence="4" id="KW-1185">Reference proteome</keyword>
<proteinExistence type="predicted"/>
<evidence type="ECO:0000259" key="2">
    <source>
        <dbReference type="Pfam" id="PF20150"/>
    </source>
</evidence>
<organism evidence="3 4">
    <name type="scientific">Lecanosticta acicola</name>
    <dbReference type="NCBI Taxonomy" id="111012"/>
    <lineage>
        <taxon>Eukaryota</taxon>
        <taxon>Fungi</taxon>
        <taxon>Dikarya</taxon>
        <taxon>Ascomycota</taxon>
        <taxon>Pezizomycotina</taxon>
        <taxon>Dothideomycetes</taxon>
        <taxon>Dothideomycetidae</taxon>
        <taxon>Mycosphaerellales</taxon>
        <taxon>Mycosphaerellaceae</taxon>
        <taxon>Lecanosticta</taxon>
    </lineage>
</organism>
<reference evidence="3" key="1">
    <citation type="submission" date="2023-11" db="EMBL/GenBank/DDBJ databases">
        <authorList>
            <person name="Alioto T."/>
            <person name="Alioto T."/>
            <person name="Gomez Garrido J."/>
        </authorList>
    </citation>
    <scope>NUCLEOTIDE SEQUENCE</scope>
</reference>
<comment type="caution">
    <text evidence="3">The sequence shown here is derived from an EMBL/GenBank/DDBJ whole genome shotgun (WGS) entry which is preliminary data.</text>
</comment>
<feature type="compositionally biased region" description="Basic and acidic residues" evidence="1">
    <location>
        <begin position="32"/>
        <end position="48"/>
    </location>
</feature>
<dbReference type="EMBL" id="CAVMBE010000039">
    <property type="protein sequence ID" value="CAK4030712.1"/>
    <property type="molecule type" value="Genomic_DNA"/>
</dbReference>
<sequence length="217" mass="24667">MSSHATFMGLPPELRLRIYEYALDPFAGKDPSVSHEPEPSGHFREDSPRSNPSRSDRAAANSSLPLLRVNKQVYREALPVLCSGSELRIDLGSMVFDYLDPSRLTRLRHDLGLVSRDASKLMRQLLLRGSHDCGEMCTLPRLNLAEYQDRYWGIVSWLLPNLRNLRIHLRLCECKPGEHKLGLHAFIGVKNLLRLQKLTLQLHYRGLAARTCDDALS</sequence>
<dbReference type="InterPro" id="IPR045518">
    <property type="entry name" value="2EXR"/>
</dbReference>
<protein>
    <recommendedName>
        <fullName evidence="2">2EXR domain-containing protein</fullName>
    </recommendedName>
</protein>
<dbReference type="Proteomes" id="UP001296104">
    <property type="component" value="Unassembled WGS sequence"/>
</dbReference>
<accession>A0AAI9EBV8</accession>
<dbReference type="InterPro" id="IPR038883">
    <property type="entry name" value="AN11006-like"/>
</dbReference>
<dbReference type="PANTHER" id="PTHR42085">
    <property type="entry name" value="F-BOX DOMAIN-CONTAINING PROTEIN"/>
    <property type="match status" value="1"/>
</dbReference>
<dbReference type="AlphaFoldDB" id="A0AAI9EBV8"/>
<evidence type="ECO:0000256" key="1">
    <source>
        <dbReference type="SAM" id="MobiDB-lite"/>
    </source>
</evidence>
<evidence type="ECO:0000313" key="3">
    <source>
        <dbReference type="EMBL" id="CAK4030712.1"/>
    </source>
</evidence>
<dbReference type="PANTHER" id="PTHR42085:SF2">
    <property type="entry name" value="F-BOX DOMAIN-CONTAINING PROTEIN"/>
    <property type="match status" value="1"/>
</dbReference>
<feature type="region of interest" description="Disordered" evidence="1">
    <location>
        <begin position="29"/>
        <end position="61"/>
    </location>
</feature>
<evidence type="ECO:0000313" key="4">
    <source>
        <dbReference type="Proteomes" id="UP001296104"/>
    </source>
</evidence>
<feature type="compositionally biased region" description="Low complexity" evidence="1">
    <location>
        <begin position="49"/>
        <end position="61"/>
    </location>
</feature>
<dbReference type="Pfam" id="PF20150">
    <property type="entry name" value="2EXR"/>
    <property type="match status" value="1"/>
</dbReference>
<feature type="domain" description="2EXR" evidence="2">
    <location>
        <begin position="7"/>
        <end position="78"/>
    </location>
</feature>